<evidence type="ECO:0000313" key="8">
    <source>
        <dbReference type="Proteomes" id="UP000580474"/>
    </source>
</evidence>
<dbReference type="Pfam" id="PF01565">
    <property type="entry name" value="FAD_binding_4"/>
    <property type="match status" value="1"/>
</dbReference>
<keyword evidence="8" id="KW-1185">Reference proteome</keyword>
<keyword evidence="5" id="KW-0560">Oxidoreductase</keyword>
<reference evidence="7 8" key="1">
    <citation type="submission" date="2020-08" db="EMBL/GenBank/DDBJ databases">
        <title>Sequencing the genomes of 1000 actinobacteria strains.</title>
        <authorList>
            <person name="Klenk H.-P."/>
        </authorList>
    </citation>
    <scope>NUCLEOTIDE SEQUENCE [LARGE SCALE GENOMIC DNA]</scope>
    <source>
        <strain evidence="7 8">DSM 45582</strain>
    </source>
</reference>
<feature type="domain" description="FAD-binding PCMH-type" evidence="6">
    <location>
        <begin position="50"/>
        <end position="219"/>
    </location>
</feature>
<dbReference type="EMBL" id="JACHIV010000001">
    <property type="protein sequence ID" value="MBB5072695.1"/>
    <property type="molecule type" value="Genomic_DNA"/>
</dbReference>
<dbReference type="InterPro" id="IPR016164">
    <property type="entry name" value="FAD-linked_Oxase-like_C"/>
</dbReference>
<proteinExistence type="inferred from homology"/>
<dbReference type="InterPro" id="IPR016169">
    <property type="entry name" value="FAD-bd_PCMH_sub2"/>
</dbReference>
<comment type="cofactor">
    <cofactor evidence="1">
        <name>FAD</name>
        <dbReference type="ChEBI" id="CHEBI:57692"/>
    </cofactor>
</comment>
<dbReference type="Proteomes" id="UP000580474">
    <property type="component" value="Unassembled WGS sequence"/>
</dbReference>
<protein>
    <submittedName>
        <fullName evidence="7">FAD/FMN-containing dehydrogenase</fullName>
    </submittedName>
</protein>
<dbReference type="PROSITE" id="PS00862">
    <property type="entry name" value="OX2_COVAL_FAD"/>
    <property type="match status" value="1"/>
</dbReference>
<dbReference type="InterPro" id="IPR016167">
    <property type="entry name" value="FAD-bd_PCMH_sub1"/>
</dbReference>
<dbReference type="PANTHER" id="PTHR42973:SF39">
    <property type="entry name" value="FAD-BINDING PCMH-TYPE DOMAIN-CONTAINING PROTEIN"/>
    <property type="match status" value="1"/>
</dbReference>
<dbReference type="Pfam" id="PF08031">
    <property type="entry name" value="BBE"/>
    <property type="match status" value="1"/>
</dbReference>
<dbReference type="AlphaFoldDB" id="A0A840NRX0"/>
<dbReference type="Gene3D" id="3.30.465.10">
    <property type="match status" value="1"/>
</dbReference>
<comment type="caution">
    <text evidence="7">The sequence shown here is derived from an EMBL/GenBank/DDBJ whole genome shotgun (WGS) entry which is preliminary data.</text>
</comment>
<evidence type="ECO:0000256" key="5">
    <source>
        <dbReference type="ARBA" id="ARBA00023002"/>
    </source>
</evidence>
<gene>
    <name evidence="7" type="ORF">BJ969_005783</name>
</gene>
<evidence type="ECO:0000256" key="4">
    <source>
        <dbReference type="ARBA" id="ARBA00022827"/>
    </source>
</evidence>
<dbReference type="GO" id="GO:0016491">
    <property type="term" value="F:oxidoreductase activity"/>
    <property type="evidence" value="ECO:0007669"/>
    <property type="project" value="UniProtKB-KW"/>
</dbReference>
<dbReference type="Gene3D" id="3.40.462.20">
    <property type="match status" value="1"/>
</dbReference>
<sequence length="476" mass="50610">MPVLLRTLTSGETSLEDGELDALRAGFRGPLIGPGDDLYEQACVVQNGMFHRRPALIARCSGTADVVDAVRLARDHDLLIAVRGGGHSVAGHSIHDGALLIDLSAMRGVDVDPQRRVARVQGGATWGDVDRETQLFGLAVPGGIVSSTGVGGLTLGGGIGWLHRAHGLACDNLRSAEVVTADGKVRRAGPEDPELLWALRGAGGNFGVVTAFEFDAHPLGPTVANGTAIYPAADAGQVLRAWRDWASGLPDEITTRAVLWTLPASPALPAELHDQDVLIIGAVHAGHVEDGMTALEPMRRFGTPLADLSGPAPYTAVQQAFDPFFPKGGLLSYWKSLYFRELDDAVLDLLVRRGRERPHPVTMLHVPLLGGAAGRVPAADTAFGDRNADYLLSVDANWTDADDTARAVRWVRDVLAEAESMPGAAGTYLNFSGEAVLDPGARASAYGDNLERLGRAKARYDPHNRFRLNNNIPPQG</sequence>
<accession>A0A840NRX0</accession>
<dbReference type="SUPFAM" id="SSF56176">
    <property type="entry name" value="FAD-binding/transporter-associated domain-like"/>
    <property type="match status" value="1"/>
</dbReference>
<dbReference type="Gene3D" id="3.30.43.10">
    <property type="entry name" value="Uridine Diphospho-n-acetylenolpyruvylglucosamine Reductase, domain 2"/>
    <property type="match status" value="1"/>
</dbReference>
<dbReference type="SUPFAM" id="SSF55103">
    <property type="entry name" value="FAD-linked oxidases, C-terminal domain"/>
    <property type="match status" value="1"/>
</dbReference>
<dbReference type="InterPro" id="IPR012951">
    <property type="entry name" value="BBE"/>
</dbReference>
<evidence type="ECO:0000313" key="7">
    <source>
        <dbReference type="EMBL" id="MBB5072695.1"/>
    </source>
</evidence>
<dbReference type="GO" id="GO:0071949">
    <property type="term" value="F:FAD binding"/>
    <property type="evidence" value="ECO:0007669"/>
    <property type="project" value="InterPro"/>
</dbReference>
<evidence type="ECO:0000256" key="2">
    <source>
        <dbReference type="ARBA" id="ARBA00005466"/>
    </source>
</evidence>
<dbReference type="InterPro" id="IPR036318">
    <property type="entry name" value="FAD-bd_PCMH-like_sf"/>
</dbReference>
<evidence type="ECO:0000256" key="1">
    <source>
        <dbReference type="ARBA" id="ARBA00001974"/>
    </source>
</evidence>
<dbReference type="PROSITE" id="PS51387">
    <property type="entry name" value="FAD_PCMH"/>
    <property type="match status" value="1"/>
</dbReference>
<dbReference type="InterPro" id="IPR006094">
    <property type="entry name" value="Oxid_FAD_bind_N"/>
</dbReference>
<dbReference type="InterPro" id="IPR016166">
    <property type="entry name" value="FAD-bd_PCMH"/>
</dbReference>
<dbReference type="RefSeq" id="WP_184484220.1">
    <property type="nucleotide sequence ID" value="NZ_JACHIV010000001.1"/>
</dbReference>
<organism evidence="7 8">
    <name type="scientific">Saccharopolyspora gloriosae</name>
    <dbReference type="NCBI Taxonomy" id="455344"/>
    <lineage>
        <taxon>Bacteria</taxon>
        <taxon>Bacillati</taxon>
        <taxon>Actinomycetota</taxon>
        <taxon>Actinomycetes</taxon>
        <taxon>Pseudonocardiales</taxon>
        <taxon>Pseudonocardiaceae</taxon>
        <taxon>Saccharopolyspora</taxon>
    </lineage>
</organism>
<name>A0A840NRX0_9PSEU</name>
<evidence type="ECO:0000259" key="6">
    <source>
        <dbReference type="PROSITE" id="PS51387"/>
    </source>
</evidence>
<dbReference type="InterPro" id="IPR006093">
    <property type="entry name" value="Oxy_OxRdtase_FAD_BS"/>
</dbReference>
<dbReference type="InterPro" id="IPR050416">
    <property type="entry name" value="FAD-linked_Oxidoreductase"/>
</dbReference>
<keyword evidence="4" id="KW-0274">FAD</keyword>
<comment type="similarity">
    <text evidence="2">Belongs to the oxygen-dependent FAD-linked oxidoreductase family.</text>
</comment>
<keyword evidence="3" id="KW-0285">Flavoprotein</keyword>
<evidence type="ECO:0000256" key="3">
    <source>
        <dbReference type="ARBA" id="ARBA00022630"/>
    </source>
</evidence>
<dbReference type="PANTHER" id="PTHR42973">
    <property type="entry name" value="BINDING OXIDOREDUCTASE, PUTATIVE (AFU_ORTHOLOGUE AFUA_1G17690)-RELATED"/>
    <property type="match status" value="1"/>
</dbReference>